<dbReference type="AlphaFoldDB" id="A0A9P6KMS8"/>
<dbReference type="Pfam" id="PF03644">
    <property type="entry name" value="Glyco_hydro_85"/>
    <property type="match status" value="1"/>
</dbReference>
<organism evidence="2 3">
    <name type="scientific">Paraphaeosphaeria minitans</name>
    <dbReference type="NCBI Taxonomy" id="565426"/>
    <lineage>
        <taxon>Eukaryota</taxon>
        <taxon>Fungi</taxon>
        <taxon>Dikarya</taxon>
        <taxon>Ascomycota</taxon>
        <taxon>Pezizomycotina</taxon>
        <taxon>Dothideomycetes</taxon>
        <taxon>Pleosporomycetidae</taxon>
        <taxon>Pleosporales</taxon>
        <taxon>Massarineae</taxon>
        <taxon>Didymosphaeriaceae</taxon>
        <taxon>Paraphaeosphaeria</taxon>
    </lineage>
</organism>
<dbReference type="OrthoDB" id="284473at2759"/>
<dbReference type="EMBL" id="WJXW01000011">
    <property type="protein sequence ID" value="KAF9732011.1"/>
    <property type="molecule type" value="Genomic_DNA"/>
</dbReference>
<dbReference type="InterPro" id="IPR005201">
    <property type="entry name" value="TIM_ENGase"/>
</dbReference>
<dbReference type="PANTHER" id="PTHR13246">
    <property type="entry name" value="ENDO BETA N-ACETYLGLUCOSAMINIDASE"/>
    <property type="match status" value="1"/>
</dbReference>
<dbReference type="Gene3D" id="3.20.20.80">
    <property type="entry name" value="Glycosidases"/>
    <property type="match status" value="1"/>
</dbReference>
<comment type="caution">
    <text evidence="2">The sequence shown here is derived from an EMBL/GenBank/DDBJ whole genome shotgun (WGS) entry which is preliminary data.</text>
</comment>
<sequence>MAFLTDWKDILRPIRDRYRDLFPSPDTGPTPKEREKQRRLDQLKGFTYFDTFDQLEAWTEADSDPIQRANTPLLPRPSPISENGAQKANVLICHDYSGNYHGYESASAVGLDEEAYCCEYLQYVQSFIYFSHKLVCVPPPSWINTLHRNGVKAFGTLLIEPQTKATERLLRSTRKRENGQERIDFPLAKRLCDIASHYGFDGWLINIEKPFPHNSLELGPFLRQLKELIGANKELIWYDALTKGNKISYQNRLNDKNIDFSATCGAVLTNYSWKEANASASRDVASKHSLPTKKVYFGIDVWAQNTVDFGLPRTTYPEIRGGGTNTGIAVSKLAEIGLSAGVFGPAWSFEHFPGHGREAERAMWEGEALWDGATCPCRGEASFCHPANADQPITGYATQYPAGSERFFFTDFGRAFATHEAKEAQRLYNGKQMHSQLGSQSILPSFALARVYDGQTPLDAAFSRLIVEKASHRLERVQPFLSVAYESYNPDLANRTQAYERNLPLFKLDMPADGSLQLSMTCKTNEVASIYLKYSSGVKCVPIEGNLLSLGTTKCVVIPDHGPYEYVRLQELGIRIKSPAFEKSKTPFLRIYDIRIAPRSYPNLKDKYSVEKVKIERRAEGDTEHWRLRWTCTNTLGDEERSTLATSEIPFSDITGPFSYFAIQIDGVDLGRAYALEHVLPKAFVENFEGGVKVVLIGVGFDGEEISRFKQESVLPLA</sequence>
<evidence type="ECO:0000313" key="3">
    <source>
        <dbReference type="Proteomes" id="UP000756921"/>
    </source>
</evidence>
<dbReference type="GO" id="GO:0033925">
    <property type="term" value="F:mannosyl-glycoprotein endo-beta-N-acetylglucosaminidase activity"/>
    <property type="evidence" value="ECO:0007669"/>
    <property type="project" value="UniProtKB-EC"/>
</dbReference>
<accession>A0A9P6KMS8</accession>
<dbReference type="GO" id="GO:0005829">
    <property type="term" value="C:cytosol"/>
    <property type="evidence" value="ECO:0007669"/>
    <property type="project" value="UniProtKB-SubCell"/>
</dbReference>
<protein>
    <recommendedName>
        <fullName evidence="1">Cytosolic endo-beta-N-acetylglucosaminidase TIM barrel domain-containing protein</fullName>
    </recommendedName>
</protein>
<evidence type="ECO:0000313" key="2">
    <source>
        <dbReference type="EMBL" id="KAF9732011.1"/>
    </source>
</evidence>
<feature type="domain" description="Cytosolic endo-beta-N-acetylglucosaminidase TIM barrel" evidence="1">
    <location>
        <begin position="111"/>
        <end position="418"/>
    </location>
</feature>
<dbReference type="Proteomes" id="UP000756921">
    <property type="component" value="Unassembled WGS sequence"/>
</dbReference>
<dbReference type="InterPro" id="IPR032979">
    <property type="entry name" value="ENGase"/>
</dbReference>
<proteinExistence type="predicted"/>
<gene>
    <name evidence="2" type="ORF">PMIN01_09940</name>
</gene>
<dbReference type="PANTHER" id="PTHR13246:SF1">
    <property type="entry name" value="CYTOSOLIC ENDO-BETA-N-ACETYLGLUCOSAMINIDASE"/>
    <property type="match status" value="1"/>
</dbReference>
<reference evidence="2" key="1">
    <citation type="journal article" date="2020" name="Mol. Plant Microbe Interact.">
        <title>Genome Sequence of the Biocontrol Agent Coniothyrium minitans strain Conio (IMI 134523).</title>
        <authorList>
            <person name="Patel D."/>
            <person name="Shittu T.A."/>
            <person name="Baroncelli R."/>
            <person name="Muthumeenakshi S."/>
            <person name="Osborne T.H."/>
            <person name="Janganan T.K."/>
            <person name="Sreenivasaprasad S."/>
        </authorList>
    </citation>
    <scope>NUCLEOTIDE SEQUENCE</scope>
    <source>
        <strain evidence="2">Conio</strain>
    </source>
</reference>
<name>A0A9P6KMS8_9PLEO</name>
<keyword evidence="3" id="KW-1185">Reference proteome</keyword>
<evidence type="ECO:0000259" key="1">
    <source>
        <dbReference type="Pfam" id="PF03644"/>
    </source>
</evidence>